<dbReference type="AlphaFoldDB" id="A0A4P2Q444"/>
<reference evidence="1 2" key="1">
    <citation type="submission" date="2015-09" db="EMBL/GenBank/DDBJ databases">
        <title>Sorangium comparison.</title>
        <authorList>
            <person name="Zaburannyi N."/>
            <person name="Bunk B."/>
            <person name="Overmann J."/>
            <person name="Mueller R."/>
        </authorList>
    </citation>
    <scope>NUCLEOTIDE SEQUENCE [LARGE SCALE GENOMIC DNA]</scope>
    <source>
        <strain evidence="1 2">So ceGT47</strain>
    </source>
</reference>
<gene>
    <name evidence="1" type="ORF">SOCEGT47_042980</name>
</gene>
<dbReference type="OrthoDB" id="9798929at2"/>
<sequence>MRTAFAAQIDKPRALRALNFSATVEAIKRRGARHYTPLHEFADEMGSAYRTAFIRRDADPSVAVQLLSQSDFFAAEPSGRWIRIDSFQRPEEHAIRRWQLLIAGVGTLGETELFGRSLIADERLAGKYMSEDVFAISFKEPGGDAALYASAFLASRAGVWAVRATAYGTKTLKLRRDMLSDLPIPRSAPMVEHRIASLVRRCVEQRETYARELQAARRVLEDLPEMREAHVMCAERRARCVPWSNELRTMCAWTYASTGGALEYLQHKWRTRFHDAIEQGGMFNGPRFARITCDTSHGVEFMSQRDAFLIRPVPRRIVHPGFDDRLLFARHGTIMVGGHGTLGEGEIFGRAMLVHGRFTRSAFTQDLLRIVPRTDKEPLAYAFCTTLVGMRLLRSTAVGTKILSMRPDLLARLPFPEVDKCSERRLGQHIENSIDARQEAEQSESEAIRIIEEEVLPAWLA</sequence>
<dbReference type="Proteomes" id="UP000295781">
    <property type="component" value="Chromosome"/>
</dbReference>
<evidence type="ECO:0000313" key="1">
    <source>
        <dbReference type="EMBL" id="AUX23768.1"/>
    </source>
</evidence>
<protein>
    <recommendedName>
        <fullName evidence="3">Type I restriction modification DNA specificity domain-containing protein</fullName>
    </recommendedName>
</protein>
<evidence type="ECO:0000313" key="2">
    <source>
        <dbReference type="Proteomes" id="UP000295781"/>
    </source>
</evidence>
<accession>A0A4P2Q444</accession>
<dbReference type="REBASE" id="385572">
    <property type="entry name" value="S.SceGT47ORF42970P"/>
</dbReference>
<dbReference type="EMBL" id="CP012670">
    <property type="protein sequence ID" value="AUX23768.1"/>
    <property type="molecule type" value="Genomic_DNA"/>
</dbReference>
<name>A0A4P2Q444_SORCE</name>
<organism evidence="1 2">
    <name type="scientific">Sorangium cellulosum</name>
    <name type="common">Polyangium cellulosum</name>
    <dbReference type="NCBI Taxonomy" id="56"/>
    <lineage>
        <taxon>Bacteria</taxon>
        <taxon>Pseudomonadati</taxon>
        <taxon>Myxococcota</taxon>
        <taxon>Polyangia</taxon>
        <taxon>Polyangiales</taxon>
        <taxon>Polyangiaceae</taxon>
        <taxon>Sorangium</taxon>
    </lineage>
</organism>
<evidence type="ECO:0008006" key="3">
    <source>
        <dbReference type="Google" id="ProtNLM"/>
    </source>
</evidence>
<dbReference type="RefSeq" id="WP_129349183.1">
    <property type="nucleotide sequence ID" value="NZ_CP012670.1"/>
</dbReference>
<proteinExistence type="predicted"/>